<dbReference type="GO" id="GO:0005829">
    <property type="term" value="C:cytosol"/>
    <property type="evidence" value="ECO:0007669"/>
    <property type="project" value="TreeGrafter"/>
</dbReference>
<proteinExistence type="predicted"/>
<protein>
    <submittedName>
        <fullName evidence="1">Lipopolysaccharide heptosyltransferase family protein</fullName>
    </submittedName>
</protein>
<dbReference type="Gene3D" id="3.40.50.2000">
    <property type="entry name" value="Glycogen Phosphorylase B"/>
    <property type="match status" value="1"/>
</dbReference>
<accession>A0A523UTJ5</accession>
<reference evidence="1 2" key="1">
    <citation type="submission" date="2019-03" db="EMBL/GenBank/DDBJ databases">
        <title>Metabolic potential of uncultured bacteria and archaea associated with petroleum seepage in deep-sea sediments.</title>
        <authorList>
            <person name="Dong X."/>
            <person name="Hubert C."/>
        </authorList>
    </citation>
    <scope>NUCLEOTIDE SEQUENCE [LARGE SCALE GENOMIC DNA]</scope>
    <source>
        <strain evidence="1">E44_bin18</strain>
    </source>
</reference>
<evidence type="ECO:0000313" key="1">
    <source>
        <dbReference type="EMBL" id="TET45872.1"/>
    </source>
</evidence>
<dbReference type="SUPFAM" id="SSF53756">
    <property type="entry name" value="UDP-Glycosyltransferase/glycogen phosphorylase"/>
    <property type="match status" value="1"/>
</dbReference>
<keyword evidence="1" id="KW-0808">Transferase</keyword>
<dbReference type="EMBL" id="SOJN01000074">
    <property type="protein sequence ID" value="TET45872.1"/>
    <property type="molecule type" value="Genomic_DNA"/>
</dbReference>
<comment type="caution">
    <text evidence="1">The sequence shown here is derived from an EMBL/GenBank/DDBJ whole genome shotgun (WGS) entry which is preliminary data.</text>
</comment>
<dbReference type="GO" id="GO:0009244">
    <property type="term" value="P:lipopolysaccharide core region biosynthetic process"/>
    <property type="evidence" value="ECO:0007669"/>
    <property type="project" value="TreeGrafter"/>
</dbReference>
<dbReference type="GO" id="GO:0008713">
    <property type="term" value="F:ADP-heptose-lipopolysaccharide heptosyltransferase activity"/>
    <property type="evidence" value="ECO:0007669"/>
    <property type="project" value="TreeGrafter"/>
</dbReference>
<evidence type="ECO:0000313" key="2">
    <source>
        <dbReference type="Proteomes" id="UP000315525"/>
    </source>
</evidence>
<gene>
    <name evidence="1" type="ORF">E3J62_05950</name>
</gene>
<dbReference type="Proteomes" id="UP000315525">
    <property type="component" value="Unassembled WGS sequence"/>
</dbReference>
<name>A0A523UTJ5_UNCT6</name>
<dbReference type="AlphaFoldDB" id="A0A523UTJ5"/>
<dbReference type="InterPro" id="IPR051199">
    <property type="entry name" value="LPS_LOS_Heptosyltrfase"/>
</dbReference>
<dbReference type="PANTHER" id="PTHR30160">
    <property type="entry name" value="TETRAACYLDISACCHARIDE 4'-KINASE-RELATED"/>
    <property type="match status" value="1"/>
</dbReference>
<sequence length="358" mass="40892">MFRRAAVGLYLRFTGPFLRRHKIPFTDVLKNAERILIRPPSGPGELLFSLPTIETIKRNYPDSEVSLLIPERKIELVTGTALADRIIVYSEPLVPFGSKFRDLKKGLRKLRFDLYLDLNRPGDQDRRLLASLGAAKVRIGNSNGRDFPYLNWEVRPSGHERDEVNRNLSMLSWIDESKRVLMHPDGRFVGVADRLWLEDFLLSRSWVQDEKRVIVDLTIPGTRRGWGTESLVDILKGLEQLCSPRLFVIPPPDYETKKGFFDLSKHVTRQVILFNEPVSRITSLMEKSNLILSSKSDLFSLGFALGIPCILLIPEDEKFYPPEAEWVRIFRLKRGKKVPSGEIVGAAAGLLEKERSAQ</sequence>
<organism evidence="1 2">
    <name type="scientific">candidate division TA06 bacterium</name>
    <dbReference type="NCBI Taxonomy" id="2250710"/>
    <lineage>
        <taxon>Bacteria</taxon>
        <taxon>Bacteria division TA06</taxon>
    </lineage>
</organism>